<sequence>MAKDNFEEVAPTSSRSIPSRSISERADIAQSSMDPSLRELSLSPEGQQRFNQLAAESAQVNEAHENLRKMRGAVDLPATDRAYIPGNQDPKNWVGAEPKMAKNAEGEYEEVTKKVNLRPNLTADSQEALDAINAEHGATHEKARTARIKKHVASGMLQLLKAHEDLHNAGHVCTNAECREARSSAAAGKLNKDGTPTKNSSRAYTLGDFMDTHMEARQAHDQLQQQAANQEQNQPYVPISQEEFEKSPGLLHQGRLHSVAKWLGSTPKAVRSAFSSSAPTQIRATMERLKSSVAKHAESTLINPERYKAAQEVQEMLPESGINPEAVRAQALDTKFKAPTPIGDQTWMHAIDDNTTVQNVKSLYDVLRTEHATAKARTERVGSTLLGKGSMALKKGKILGRDADLARRMIAQRELEDPTTGVVARASDVQENDPSFIKEKNEQGRATERGGVSFEEAKALIDKDAAIKKAQETRRRNGLTGVVPVVHGIDSPAVDPRPTAADLRAEQQVKISRHVPAVLNDIMDMHSATAMSDSLLPHEIAEYQATASEAGVPEHIQARFVGRTSAAAPDIEGIRSALMNDDNKVTSGVRSSRSEFDEPRPRVSEEDQDARALEREQGSGAPRPTVRENGSTEAQAAATATESASRIGGAQFRGPTNKPAE</sequence>
<dbReference type="EMBL" id="LR796586">
    <property type="protein sequence ID" value="CAB4153284.1"/>
    <property type="molecule type" value="Genomic_DNA"/>
</dbReference>
<evidence type="ECO:0000313" key="2">
    <source>
        <dbReference type="EMBL" id="CAB4153284.1"/>
    </source>
</evidence>
<accession>A0A6J5N2G7</accession>
<feature type="region of interest" description="Disordered" evidence="1">
    <location>
        <begin position="1"/>
        <end position="40"/>
    </location>
</feature>
<name>A0A6J5N2G7_9CAUD</name>
<evidence type="ECO:0000256" key="1">
    <source>
        <dbReference type="SAM" id="MobiDB-lite"/>
    </source>
</evidence>
<gene>
    <name evidence="2" type="ORF">UFOVP621_63</name>
</gene>
<protein>
    <submittedName>
        <fullName evidence="2">Uncharacterized protein</fullName>
    </submittedName>
</protein>
<reference evidence="2" key="1">
    <citation type="submission" date="2020-04" db="EMBL/GenBank/DDBJ databases">
        <authorList>
            <person name="Chiriac C."/>
            <person name="Salcher M."/>
            <person name="Ghai R."/>
            <person name="Kavagutti S V."/>
        </authorList>
    </citation>
    <scope>NUCLEOTIDE SEQUENCE</scope>
</reference>
<feature type="compositionally biased region" description="Basic and acidic residues" evidence="1">
    <location>
        <begin position="592"/>
        <end position="617"/>
    </location>
</feature>
<proteinExistence type="predicted"/>
<organism evidence="2">
    <name type="scientific">uncultured Caudovirales phage</name>
    <dbReference type="NCBI Taxonomy" id="2100421"/>
    <lineage>
        <taxon>Viruses</taxon>
        <taxon>Duplodnaviria</taxon>
        <taxon>Heunggongvirae</taxon>
        <taxon>Uroviricota</taxon>
        <taxon>Caudoviricetes</taxon>
        <taxon>Peduoviridae</taxon>
        <taxon>Maltschvirus</taxon>
        <taxon>Maltschvirus maltsch</taxon>
    </lineage>
</organism>
<feature type="compositionally biased region" description="Low complexity" evidence="1">
    <location>
        <begin position="631"/>
        <end position="645"/>
    </location>
</feature>
<feature type="region of interest" description="Disordered" evidence="1">
    <location>
        <begin position="582"/>
        <end position="661"/>
    </location>
</feature>